<dbReference type="InterPro" id="IPR002125">
    <property type="entry name" value="CMP_dCMP_dom"/>
</dbReference>
<reference evidence="4 5" key="2">
    <citation type="journal article" date="2017" name="Nature">
        <title>The Apostasia genome and the evolution of orchids.</title>
        <authorList>
            <person name="Zhang G.Q."/>
            <person name="Liu K.W."/>
            <person name="Li Z."/>
            <person name="Lohaus R."/>
            <person name="Hsiao Y.Y."/>
            <person name="Niu S.C."/>
            <person name="Wang J.Y."/>
            <person name="Lin Y.C."/>
            <person name="Xu Q."/>
            <person name="Chen L.J."/>
            <person name="Yoshida K."/>
            <person name="Fujiwara S."/>
            <person name="Wang Z.W."/>
            <person name="Zhang Y.Q."/>
            <person name="Mitsuda N."/>
            <person name="Wang M."/>
            <person name="Liu G.H."/>
            <person name="Pecoraro L."/>
            <person name="Huang H.X."/>
            <person name="Xiao X.J."/>
            <person name="Lin M."/>
            <person name="Wu X.Y."/>
            <person name="Wu W.L."/>
            <person name="Chen Y.Y."/>
            <person name="Chang S.B."/>
            <person name="Sakamoto S."/>
            <person name="Ohme-Takagi M."/>
            <person name="Yagi M."/>
            <person name="Zeng S.J."/>
            <person name="Shen C.Y."/>
            <person name="Yeh C.M."/>
            <person name="Luo Y.B."/>
            <person name="Tsai W.C."/>
            <person name="Van de Peer Y."/>
            <person name="Liu Z.J."/>
        </authorList>
    </citation>
    <scope>NUCLEOTIDE SEQUENCE [LARGE SCALE GENOMIC DNA]</scope>
    <source>
        <tissue evidence="4">The whole plant</tissue>
    </source>
</reference>
<evidence type="ECO:0000313" key="5">
    <source>
        <dbReference type="Proteomes" id="UP000233837"/>
    </source>
</evidence>
<dbReference type="GO" id="GO:0052717">
    <property type="term" value="F:tRNA-specific adenosine-34 deaminase activity"/>
    <property type="evidence" value="ECO:0007669"/>
    <property type="project" value="UniProtKB-EC"/>
</dbReference>
<feature type="domain" description="CMP/dCMP-type deaminase" evidence="3">
    <location>
        <begin position="261"/>
        <end position="385"/>
    </location>
</feature>
<protein>
    <recommendedName>
        <fullName evidence="3">CMP/dCMP-type deaminase domain-containing protein</fullName>
    </recommendedName>
</protein>
<dbReference type="PANTHER" id="PTHR11079:SF156">
    <property type="entry name" value="INACTIVE TRNA-SPECIFIC ADENOSINE DEAMINASE-LIKE PROTEIN 3-RELATED"/>
    <property type="match status" value="1"/>
</dbReference>
<name>A0A2I0WE56_9ASPA</name>
<organism evidence="4 5">
    <name type="scientific">Dendrobium catenatum</name>
    <dbReference type="NCBI Taxonomy" id="906689"/>
    <lineage>
        <taxon>Eukaryota</taxon>
        <taxon>Viridiplantae</taxon>
        <taxon>Streptophyta</taxon>
        <taxon>Embryophyta</taxon>
        <taxon>Tracheophyta</taxon>
        <taxon>Spermatophyta</taxon>
        <taxon>Magnoliopsida</taxon>
        <taxon>Liliopsida</taxon>
        <taxon>Asparagales</taxon>
        <taxon>Orchidaceae</taxon>
        <taxon>Epidendroideae</taxon>
        <taxon>Malaxideae</taxon>
        <taxon>Dendrobiinae</taxon>
        <taxon>Dendrobium</taxon>
    </lineage>
</organism>
<reference evidence="4 5" key="1">
    <citation type="journal article" date="2016" name="Sci. Rep.">
        <title>The Dendrobium catenatum Lindl. genome sequence provides insights into polysaccharide synthase, floral development and adaptive evolution.</title>
        <authorList>
            <person name="Zhang G.Q."/>
            <person name="Xu Q."/>
            <person name="Bian C."/>
            <person name="Tsai W.C."/>
            <person name="Yeh C.M."/>
            <person name="Liu K.W."/>
            <person name="Yoshida K."/>
            <person name="Zhang L.S."/>
            <person name="Chang S.B."/>
            <person name="Chen F."/>
            <person name="Shi Y."/>
            <person name="Su Y.Y."/>
            <person name="Zhang Y.Q."/>
            <person name="Chen L.J."/>
            <person name="Yin Y."/>
            <person name="Lin M."/>
            <person name="Huang H."/>
            <person name="Deng H."/>
            <person name="Wang Z.W."/>
            <person name="Zhu S.L."/>
            <person name="Zhao X."/>
            <person name="Deng C."/>
            <person name="Niu S.C."/>
            <person name="Huang J."/>
            <person name="Wang M."/>
            <person name="Liu G.H."/>
            <person name="Yang H.J."/>
            <person name="Xiao X.J."/>
            <person name="Hsiao Y.Y."/>
            <person name="Wu W.L."/>
            <person name="Chen Y.Y."/>
            <person name="Mitsuda N."/>
            <person name="Ohme-Takagi M."/>
            <person name="Luo Y.B."/>
            <person name="Van de Peer Y."/>
            <person name="Liu Z.J."/>
        </authorList>
    </citation>
    <scope>NUCLEOTIDE SEQUENCE [LARGE SCALE GENOMIC DNA]</scope>
    <source>
        <tissue evidence="4">The whole plant</tissue>
    </source>
</reference>
<evidence type="ECO:0000259" key="3">
    <source>
        <dbReference type="PROSITE" id="PS51747"/>
    </source>
</evidence>
<evidence type="ECO:0000256" key="1">
    <source>
        <dbReference type="ARBA" id="ARBA00022694"/>
    </source>
</evidence>
<keyword evidence="5" id="KW-1185">Reference proteome</keyword>
<proteinExistence type="inferred from homology"/>
<dbReference type="GO" id="GO:0046872">
    <property type="term" value="F:metal ion binding"/>
    <property type="evidence" value="ECO:0007669"/>
    <property type="project" value="UniProtKB-KW"/>
</dbReference>
<dbReference type="Proteomes" id="UP000233837">
    <property type="component" value="Unassembled WGS sequence"/>
</dbReference>
<dbReference type="PANTHER" id="PTHR11079">
    <property type="entry name" value="CYTOSINE DEAMINASE FAMILY MEMBER"/>
    <property type="match status" value="1"/>
</dbReference>
<dbReference type="STRING" id="906689.A0A2I0WE56"/>
<dbReference type="Gene3D" id="3.40.140.10">
    <property type="entry name" value="Cytidine Deaminase, domain 2"/>
    <property type="match status" value="1"/>
</dbReference>
<sequence length="410" mass="46356">MPWQIVHVPDKPPSSPELSTVDVLASVIEPKLANTLVRQLNQICPLENLRHVKRVQKRSVEGKVELSVILCRQNEHESLCAGMPNDVLQLASTYQLSPYKTKVAKYAALSKEEWKEQCKLWSTSYHPSTIPYELTGFAEEESQLIFKYMKFAMRLMRTPNGKVVNAAVIVDPLGGKIIASGNDQTLFRLPTNETISNCINGSEQSATTFSFQHGGDSLENIPEDSKSKLLPCDSSRVSCMYPWRWTETRSDNGKEKCDGNFSWHPLRHATLVSIENAAARDRQLFPCLDYQNNLPLRNGGVCDCSENNPIKRQKIQLSENVGVIAEDVSPENLPSEVLRPYLCTGFDIYILWEPCVMCAMALVHQRIRRIFYAFPNPIAGALGSVYSLQGEKSLNHHYSVFRIQIPEEYY</sequence>
<dbReference type="GO" id="GO:0005737">
    <property type="term" value="C:cytoplasm"/>
    <property type="evidence" value="ECO:0007669"/>
    <property type="project" value="TreeGrafter"/>
</dbReference>
<dbReference type="GO" id="GO:0005634">
    <property type="term" value="C:nucleus"/>
    <property type="evidence" value="ECO:0007669"/>
    <property type="project" value="TreeGrafter"/>
</dbReference>
<dbReference type="GO" id="GO:0002100">
    <property type="term" value="P:tRNA wobble adenosine to inosine editing"/>
    <property type="evidence" value="ECO:0007669"/>
    <property type="project" value="InterPro"/>
</dbReference>
<dbReference type="OrthoDB" id="3180714at2759"/>
<evidence type="ECO:0000313" key="4">
    <source>
        <dbReference type="EMBL" id="PKU73943.1"/>
    </source>
</evidence>
<keyword evidence="1" id="KW-0819">tRNA processing</keyword>
<dbReference type="EMBL" id="KZ502710">
    <property type="protein sequence ID" value="PKU73943.1"/>
    <property type="molecule type" value="Genomic_DNA"/>
</dbReference>
<gene>
    <name evidence="4" type="ORF">MA16_Dca025758</name>
</gene>
<accession>A0A2I0WE56</accession>
<dbReference type="PROSITE" id="PS51747">
    <property type="entry name" value="CYT_DCMP_DEAMINASES_2"/>
    <property type="match status" value="1"/>
</dbReference>
<comment type="similarity">
    <text evidence="2">Belongs to the cytidine and deoxycytidylate deaminase family. ADAT3 subfamily.</text>
</comment>
<evidence type="ECO:0000256" key="2">
    <source>
        <dbReference type="ARBA" id="ARBA00038160"/>
    </source>
</evidence>
<dbReference type="AlphaFoldDB" id="A0A2I0WE56"/>
<dbReference type="InterPro" id="IPR016193">
    <property type="entry name" value="Cytidine_deaminase-like"/>
</dbReference>
<dbReference type="SUPFAM" id="SSF53927">
    <property type="entry name" value="Cytidine deaminase-like"/>
    <property type="match status" value="1"/>
</dbReference>